<protein>
    <submittedName>
        <fullName evidence="2">Glucosyltransferase domain-containing protein</fullName>
    </submittedName>
</protein>
<keyword evidence="3" id="KW-1185">Reference proteome</keyword>
<feature type="transmembrane region" description="Helical" evidence="1">
    <location>
        <begin position="284"/>
        <end position="301"/>
    </location>
</feature>
<feature type="transmembrane region" description="Helical" evidence="1">
    <location>
        <begin position="215"/>
        <end position="236"/>
    </location>
</feature>
<feature type="transmembrane region" description="Helical" evidence="1">
    <location>
        <begin position="142"/>
        <end position="160"/>
    </location>
</feature>
<evidence type="ECO:0000313" key="2">
    <source>
        <dbReference type="EMBL" id="UTU50986.1"/>
    </source>
</evidence>
<evidence type="ECO:0000256" key="1">
    <source>
        <dbReference type="SAM" id="Phobius"/>
    </source>
</evidence>
<feature type="transmembrane region" description="Helical" evidence="1">
    <location>
        <begin position="169"/>
        <end position="195"/>
    </location>
</feature>
<feature type="transmembrane region" description="Helical" evidence="1">
    <location>
        <begin position="368"/>
        <end position="385"/>
    </location>
</feature>
<gene>
    <name evidence="2" type="ORF">LRP29_26495</name>
</gene>
<dbReference type="EMBL" id="CP088147">
    <property type="protein sequence ID" value="UTU50986.1"/>
    <property type="molecule type" value="Genomic_DNA"/>
</dbReference>
<feature type="transmembrane region" description="Helical" evidence="1">
    <location>
        <begin position="87"/>
        <end position="108"/>
    </location>
</feature>
<keyword evidence="1" id="KW-1133">Transmembrane helix</keyword>
<reference evidence="2 3" key="1">
    <citation type="journal article" date="2022" name="Microbiol. Resour. Announc.">
        <title>Complete Genome Sequence of Mesorhizobium ciceri Strain R30, a Rhizobium Used as a Commercial Inoculant for Chickpea in Argentina.</title>
        <authorList>
            <person name="Foresto E."/>
            <person name="Revale S."/>
            <person name="Primo E."/>
            <person name="Nievas F."/>
            <person name="Carezzano E."/>
            <person name="Puente M."/>
            <person name="Alzari P."/>
            <person name="Mart M."/>
            <person name="Ben-Assaya M."/>
            <person name="Mornico D."/>
            <person name="Santoro M."/>
            <person name="Mart F."/>
            <person name="Giordano W."/>
            <person name="Bogino P."/>
        </authorList>
    </citation>
    <scope>NUCLEOTIDE SEQUENCE [LARGE SCALE GENOMIC DNA]</scope>
    <source>
        <strain evidence="2 3">R30</strain>
    </source>
</reference>
<dbReference type="RefSeq" id="WP_024503675.1">
    <property type="nucleotide sequence ID" value="NZ_CP088147.1"/>
</dbReference>
<evidence type="ECO:0000313" key="3">
    <source>
        <dbReference type="Proteomes" id="UP001060070"/>
    </source>
</evidence>
<accession>A0AB38T7M6</accession>
<dbReference type="InterPro" id="IPR025686">
    <property type="entry name" value="Glucos_trans_II"/>
</dbReference>
<organism evidence="2 3">
    <name type="scientific">Mesorhizobium ciceri</name>
    <dbReference type="NCBI Taxonomy" id="39645"/>
    <lineage>
        <taxon>Bacteria</taxon>
        <taxon>Pseudomonadati</taxon>
        <taxon>Pseudomonadota</taxon>
        <taxon>Alphaproteobacteria</taxon>
        <taxon>Hyphomicrobiales</taxon>
        <taxon>Phyllobacteriaceae</taxon>
        <taxon>Mesorhizobium</taxon>
    </lineage>
</organism>
<name>A0AB38T7M6_9HYPH</name>
<feature type="transmembrane region" description="Helical" evidence="1">
    <location>
        <begin position="338"/>
        <end position="356"/>
    </location>
</feature>
<dbReference type="Proteomes" id="UP001060070">
    <property type="component" value="Chromosome"/>
</dbReference>
<sequence length="523" mass="57560">MTKAATSVERRRLEPEGFAVQPNFRTSAIYLLLIFCGIYFFELSSFPLSTDEELAALRTDPSVWVAQGRWGAYLLEMFLLQQPTMPFVAPALFGLGCVASYLIVIKLVRPDAEFLTANDYFLFPIFCAFPTWFFLSEFYSNIGSIGVALAACTLSVWLTLGHRRPATPVVFGAIVCGAFAISIYQSFILGIPVMGAGIILARTWRNNEPINRQDLVLLVTLIIGASIAYAAGNFVFKFFIPAQNAYFDGILQIGEFFANPVVIIGRTLDTVGGVYGFNQRTYQGMLWAVPALLLLGGFSAILENGWSKERRSVILICALGILLAPFAMDLLGAGRLPIRSLVAVPFAVWLFGYFALESRRQWIRMASSVFLGIFIFQTVVIHNSYQATELFVGRHDALMAASVYDQIAASPGFDAAKTYPIAIFGSLSFVTVYPQPPSSTIGQSFFHDNPWRIASYMKLLGYSKVSGPTLEQIDNTIVEASRMPVWPTPGSVIIKNDVALLRLSDEPSADNRAALQRAKAANP</sequence>
<keyword evidence="1" id="KW-0812">Transmembrane</keyword>
<dbReference type="Pfam" id="PF14264">
    <property type="entry name" value="Glucos_trans_II"/>
    <property type="match status" value="1"/>
</dbReference>
<keyword evidence="1" id="KW-0472">Membrane</keyword>
<proteinExistence type="predicted"/>
<feature type="transmembrane region" description="Helical" evidence="1">
    <location>
        <begin position="245"/>
        <end position="264"/>
    </location>
</feature>
<feature type="transmembrane region" description="Helical" evidence="1">
    <location>
        <begin position="120"/>
        <end position="136"/>
    </location>
</feature>
<feature type="transmembrane region" description="Helical" evidence="1">
    <location>
        <begin position="313"/>
        <end position="332"/>
    </location>
</feature>
<dbReference type="AlphaFoldDB" id="A0AB38T7M6"/>
<feature type="transmembrane region" description="Helical" evidence="1">
    <location>
        <begin position="28"/>
        <end position="48"/>
    </location>
</feature>